<dbReference type="PROSITE" id="PS00108">
    <property type="entry name" value="PROTEIN_KINASE_ST"/>
    <property type="match status" value="1"/>
</dbReference>
<dbReference type="OrthoDB" id="346907at2759"/>
<dbReference type="SMART" id="SM00220">
    <property type="entry name" value="S_TKc"/>
    <property type="match status" value="1"/>
</dbReference>
<proteinExistence type="predicted"/>
<evidence type="ECO:0000259" key="2">
    <source>
        <dbReference type="PROSITE" id="PS50011"/>
    </source>
</evidence>
<dbReference type="InterPro" id="IPR001245">
    <property type="entry name" value="Ser-Thr/Tyr_kinase_cat_dom"/>
</dbReference>
<evidence type="ECO:0000256" key="1">
    <source>
        <dbReference type="SAM" id="MobiDB-lite"/>
    </source>
</evidence>
<feature type="region of interest" description="Disordered" evidence="1">
    <location>
        <begin position="54"/>
        <end position="75"/>
    </location>
</feature>
<dbReference type="InterPro" id="IPR011009">
    <property type="entry name" value="Kinase-like_dom_sf"/>
</dbReference>
<dbReference type="GO" id="GO:0004674">
    <property type="term" value="F:protein serine/threonine kinase activity"/>
    <property type="evidence" value="ECO:0007669"/>
    <property type="project" value="TreeGrafter"/>
</dbReference>
<dbReference type="GO" id="GO:0005524">
    <property type="term" value="F:ATP binding"/>
    <property type="evidence" value="ECO:0007669"/>
    <property type="project" value="InterPro"/>
</dbReference>
<dbReference type="SUPFAM" id="SSF56112">
    <property type="entry name" value="Protein kinase-like (PK-like)"/>
    <property type="match status" value="1"/>
</dbReference>
<gene>
    <name evidence="3" type="ORF">AMATHDRAFT_87476</name>
</gene>
<organism evidence="3 4">
    <name type="scientific">Amanita thiersii Skay4041</name>
    <dbReference type="NCBI Taxonomy" id="703135"/>
    <lineage>
        <taxon>Eukaryota</taxon>
        <taxon>Fungi</taxon>
        <taxon>Dikarya</taxon>
        <taxon>Basidiomycota</taxon>
        <taxon>Agaricomycotina</taxon>
        <taxon>Agaricomycetes</taxon>
        <taxon>Agaricomycetidae</taxon>
        <taxon>Agaricales</taxon>
        <taxon>Pluteineae</taxon>
        <taxon>Amanitaceae</taxon>
        <taxon>Amanita</taxon>
    </lineage>
</organism>
<dbReference type="Pfam" id="PF07714">
    <property type="entry name" value="PK_Tyr_Ser-Thr"/>
    <property type="match status" value="1"/>
</dbReference>
<dbReference type="EMBL" id="KZ302088">
    <property type="protein sequence ID" value="PFH47845.1"/>
    <property type="molecule type" value="Genomic_DNA"/>
</dbReference>
<feature type="domain" description="Protein kinase" evidence="2">
    <location>
        <begin position="318"/>
        <end position="544"/>
    </location>
</feature>
<dbReference type="PROSITE" id="PS50011">
    <property type="entry name" value="PROTEIN_KINASE_DOM"/>
    <property type="match status" value="1"/>
</dbReference>
<protein>
    <recommendedName>
        <fullName evidence="2">Protein kinase domain-containing protein</fullName>
    </recommendedName>
</protein>
<accession>A0A2A9NA05</accession>
<evidence type="ECO:0000313" key="4">
    <source>
        <dbReference type="Proteomes" id="UP000242287"/>
    </source>
</evidence>
<dbReference type="InterPro" id="IPR000719">
    <property type="entry name" value="Prot_kinase_dom"/>
</dbReference>
<evidence type="ECO:0000313" key="3">
    <source>
        <dbReference type="EMBL" id="PFH47845.1"/>
    </source>
</evidence>
<dbReference type="InterPro" id="IPR051681">
    <property type="entry name" value="Ser/Thr_Kinases-Pseudokinases"/>
</dbReference>
<reference evidence="3 4" key="1">
    <citation type="submission" date="2014-02" db="EMBL/GenBank/DDBJ databases">
        <title>Transposable element dynamics among asymbiotic and ectomycorrhizal Amanita fungi.</title>
        <authorList>
            <consortium name="DOE Joint Genome Institute"/>
            <person name="Hess J."/>
            <person name="Skrede I."/>
            <person name="Wolfe B."/>
            <person name="LaButti K."/>
            <person name="Ohm R.A."/>
            <person name="Grigoriev I.V."/>
            <person name="Pringle A."/>
        </authorList>
    </citation>
    <scope>NUCLEOTIDE SEQUENCE [LARGE SCALE GENOMIC DNA]</scope>
    <source>
        <strain evidence="3 4">SKay4041</strain>
    </source>
</reference>
<dbReference type="STRING" id="703135.A0A2A9NA05"/>
<dbReference type="PANTHER" id="PTHR44329">
    <property type="entry name" value="SERINE/THREONINE-PROTEIN KINASE TNNI3K-RELATED"/>
    <property type="match status" value="1"/>
</dbReference>
<name>A0A2A9NA05_9AGAR</name>
<sequence length="544" mass="61110">MAGRNSHGQELVDRYLKVLIGNRIVSSDHDGPLPFVCPLAAPYLQVGPQHDWDDYEGTWDSASTEDDIEDASDAASEEAGDILADFYSEGNWDSGDDYPHESIIHLHKRVNAPRSLSDLDMPFTTVTLSSTGAQEYITVEVDPNDGKGCWSFESNYLDCYHSWYWTAPVAPAAFMEALENCLQTHINTVPLGSAESVALSRVLNPIGPWDRLGDHYPPIAPFIRPTPLARLLLASRTKLIYSPAAWQRVLDVEEDVKRAKDSRGKDARMALDSIKLVLCSRYPLDMTFRYKLRKLMLDISINSAQFPPSLFLTELVELPLHPHCGGGNSDIFLGKLGGVAVAINRMRIFESDPASRSLKRKLQREVMIGNTLGHPFILPCIGIHQYFSSSRDPIISLVSPWMKNGNITNFRNSQASVIRETDLQFWLLEIAEGMRYLRQEGIVHGDLKGPNILLDDDRHVNIADSGLSRLFDSSKTRRSPLVVPYVGRHQKSSTPRNQGKSAVHSNLMFIHMAALYWSYTRENRHMLAWQKVLSFRGCIPAQHS</sequence>
<dbReference type="InterPro" id="IPR008271">
    <property type="entry name" value="Ser/Thr_kinase_AS"/>
</dbReference>
<dbReference type="Proteomes" id="UP000242287">
    <property type="component" value="Unassembled WGS sequence"/>
</dbReference>
<dbReference type="Gene3D" id="1.10.510.10">
    <property type="entry name" value="Transferase(Phosphotransferase) domain 1"/>
    <property type="match status" value="1"/>
</dbReference>
<keyword evidence="4" id="KW-1185">Reference proteome</keyword>
<dbReference type="AlphaFoldDB" id="A0A2A9NA05"/>